<protein>
    <recommendedName>
        <fullName evidence="4">F-box domain-containing protein</fullName>
    </recommendedName>
</protein>
<evidence type="ECO:0000313" key="2">
    <source>
        <dbReference type="EMBL" id="KAK7000350.1"/>
    </source>
</evidence>
<feature type="coiled-coil region" evidence="1">
    <location>
        <begin position="12"/>
        <end position="39"/>
    </location>
</feature>
<proteinExistence type="predicted"/>
<dbReference type="Proteomes" id="UP001362999">
    <property type="component" value="Unassembled WGS sequence"/>
</dbReference>
<dbReference type="AlphaFoldDB" id="A0AAW0A3E9"/>
<name>A0AAW0A3E9_9AGAR</name>
<comment type="caution">
    <text evidence="2">The sequence shown here is derived from an EMBL/GenBank/DDBJ whole genome shotgun (WGS) entry which is preliminary data.</text>
</comment>
<evidence type="ECO:0000313" key="3">
    <source>
        <dbReference type="Proteomes" id="UP001362999"/>
    </source>
</evidence>
<dbReference type="EMBL" id="JAWWNJ010000089">
    <property type="protein sequence ID" value="KAK7000350.1"/>
    <property type="molecule type" value="Genomic_DNA"/>
</dbReference>
<sequence>MSFAPSELRKQIDDLSSEIEVQRAVLDDLINRRRQAQHNLNAVLDPMARLPLELQSKIFVHCLCSDEDERASKPDPQLAPMIFSNVSQLWRDIALSTPELWTHPANRICTGRGQLLPTGTSDLAEGVKHFIDCSARRVEEFSLLLLTDLHYQYRVPLLPFRSLKKLHIVLEEEKSFRMHDWIDVMRMSPGLLHCTFSASFSLHVIGEDFEPFTLTALTELHLKERSSSNPGNVNPTILFRYITLPALERLHIHCRLTLPSLPDVVSDLSDFIIRSDPPLRSLVIDDSTSDWVAILERLAAPSLLPNLEHLACRRRIWERRDLEVFVRMLDVWSLKTFRLNITTIGLFDGAAVPDEDILVELRRIRDSGVDIYIGDEQRNFL</sequence>
<evidence type="ECO:0008006" key="4">
    <source>
        <dbReference type="Google" id="ProtNLM"/>
    </source>
</evidence>
<organism evidence="2 3">
    <name type="scientific">Favolaschia claudopus</name>
    <dbReference type="NCBI Taxonomy" id="2862362"/>
    <lineage>
        <taxon>Eukaryota</taxon>
        <taxon>Fungi</taxon>
        <taxon>Dikarya</taxon>
        <taxon>Basidiomycota</taxon>
        <taxon>Agaricomycotina</taxon>
        <taxon>Agaricomycetes</taxon>
        <taxon>Agaricomycetidae</taxon>
        <taxon>Agaricales</taxon>
        <taxon>Marasmiineae</taxon>
        <taxon>Mycenaceae</taxon>
        <taxon>Favolaschia</taxon>
    </lineage>
</organism>
<keyword evidence="3" id="KW-1185">Reference proteome</keyword>
<evidence type="ECO:0000256" key="1">
    <source>
        <dbReference type="SAM" id="Coils"/>
    </source>
</evidence>
<keyword evidence="1" id="KW-0175">Coiled coil</keyword>
<accession>A0AAW0A3E9</accession>
<gene>
    <name evidence="2" type="ORF">R3P38DRAFT_3219247</name>
</gene>
<reference evidence="2 3" key="1">
    <citation type="journal article" date="2024" name="J Genomics">
        <title>Draft genome sequencing and assembly of Favolaschia claudopus CIRM-BRFM 2984 isolated from oak limbs.</title>
        <authorList>
            <person name="Navarro D."/>
            <person name="Drula E."/>
            <person name="Chaduli D."/>
            <person name="Cazenave R."/>
            <person name="Ahrendt S."/>
            <person name="Wang J."/>
            <person name="Lipzen A."/>
            <person name="Daum C."/>
            <person name="Barry K."/>
            <person name="Grigoriev I.V."/>
            <person name="Favel A."/>
            <person name="Rosso M.N."/>
            <person name="Martin F."/>
        </authorList>
    </citation>
    <scope>NUCLEOTIDE SEQUENCE [LARGE SCALE GENOMIC DNA]</scope>
    <source>
        <strain evidence="2 3">CIRM-BRFM 2984</strain>
    </source>
</reference>